<dbReference type="EMBL" id="DS989853">
    <property type="protein sequence ID" value="EDX74337.1"/>
    <property type="molecule type" value="Genomic_DNA"/>
</dbReference>
<keyword evidence="1" id="KW-0812">Transmembrane</keyword>
<organism evidence="2 3">
    <name type="scientific">Coleofasciculus chthonoplastes PCC 7420</name>
    <dbReference type="NCBI Taxonomy" id="118168"/>
    <lineage>
        <taxon>Bacteria</taxon>
        <taxon>Bacillati</taxon>
        <taxon>Cyanobacteriota</taxon>
        <taxon>Cyanophyceae</taxon>
        <taxon>Coleofasciculales</taxon>
        <taxon>Coleofasciculaceae</taxon>
        <taxon>Coleofasciculus</taxon>
    </lineage>
</organism>
<feature type="transmembrane region" description="Helical" evidence="1">
    <location>
        <begin position="420"/>
        <end position="442"/>
    </location>
</feature>
<gene>
    <name evidence="2" type="ORF">MC7420_3861</name>
</gene>
<dbReference type="eggNOG" id="COG3307">
    <property type="taxonomic scope" value="Bacteria"/>
</dbReference>
<name>B4VUT2_9CYAN</name>
<protein>
    <recommendedName>
        <fullName evidence="4">O-Antigen Polymerase family</fullName>
    </recommendedName>
</protein>
<evidence type="ECO:0000313" key="3">
    <source>
        <dbReference type="Proteomes" id="UP000003835"/>
    </source>
</evidence>
<feature type="transmembrane region" description="Helical" evidence="1">
    <location>
        <begin position="194"/>
        <end position="213"/>
    </location>
</feature>
<keyword evidence="3" id="KW-1185">Reference proteome</keyword>
<feature type="transmembrane region" description="Helical" evidence="1">
    <location>
        <begin position="264"/>
        <end position="281"/>
    </location>
</feature>
<keyword evidence="1" id="KW-1133">Transmembrane helix</keyword>
<dbReference type="AlphaFoldDB" id="B4VUT2"/>
<feature type="transmembrane region" description="Helical" evidence="1">
    <location>
        <begin position="52"/>
        <end position="70"/>
    </location>
</feature>
<dbReference type="RefSeq" id="WP_006102180.1">
    <property type="nucleotide sequence ID" value="NZ_DS989853.1"/>
</dbReference>
<dbReference type="OrthoDB" id="524903at2"/>
<feature type="transmembrane region" description="Helical" evidence="1">
    <location>
        <begin position="121"/>
        <end position="143"/>
    </location>
</feature>
<accession>B4VUT2</accession>
<keyword evidence="1" id="KW-0472">Membrane</keyword>
<feature type="transmembrane region" description="Helical" evidence="1">
    <location>
        <begin position="158"/>
        <end position="182"/>
    </location>
</feature>
<sequence length="512" mass="57215">MNKAALTRFIIVALYISAFMGVMLGLVGGFQTGIACTALVFFSILSYKYPRIGLWGLLIYLPFSGSIIYSLGDVYQSMGESITYSGNHPLFHLIKDAFYIPALIALIQSRDSFWKLLPRSILKPLLIAIAVVLGVALITFLLINVPQEFDLQVKGSPFLMGILGLKGLVGYIPLLFCGYYLIRDRTDLFFLTRLHIILILICCSLAFLQYLWLVTGLCPSSNSLTGEAVYRASLQARCLVGGSLLYNTKVGLIRLPGTFVAPWQWGWFLISSAFFTYGASVSDPSRRWRLVGWVAMVAVLAVAVISGQRIALAIVPATFVLLVLLTDRHKGWLPIKLGIGVLLAIWITRTLGKVEERVISFVDRWEASPPPTFMLDQFKWVLSRQEGLLGHGLGRATNAARRLGETQLIETYYAKLFYEIGPIGVLAFLALVSLLTFLTFKAYRSVQDASLQRLGLCLWVFVLFISYNTYYYPLAVDPVEVYYWFFAGVLLKLPRLDDLVGSERLCSDHKDA</sequence>
<feature type="transmembrane region" description="Helical" evidence="1">
    <location>
        <begin position="12"/>
        <end position="45"/>
    </location>
</feature>
<feature type="transmembrane region" description="Helical" evidence="1">
    <location>
        <begin position="454"/>
        <end position="472"/>
    </location>
</feature>
<proteinExistence type="predicted"/>
<evidence type="ECO:0000256" key="1">
    <source>
        <dbReference type="SAM" id="Phobius"/>
    </source>
</evidence>
<dbReference type="Proteomes" id="UP000003835">
    <property type="component" value="Unassembled WGS sequence"/>
</dbReference>
<feature type="transmembrane region" description="Helical" evidence="1">
    <location>
        <begin position="310"/>
        <end position="326"/>
    </location>
</feature>
<reference evidence="2 3" key="1">
    <citation type="submission" date="2008-07" db="EMBL/GenBank/DDBJ databases">
        <authorList>
            <person name="Tandeau de Marsac N."/>
            <person name="Ferriera S."/>
            <person name="Johnson J."/>
            <person name="Kravitz S."/>
            <person name="Beeson K."/>
            <person name="Sutton G."/>
            <person name="Rogers Y.-H."/>
            <person name="Friedman R."/>
            <person name="Frazier M."/>
            <person name="Venter J.C."/>
        </authorList>
    </citation>
    <scope>NUCLEOTIDE SEQUENCE [LARGE SCALE GENOMIC DNA]</scope>
    <source>
        <strain evidence="2 3">PCC 7420</strain>
    </source>
</reference>
<feature type="transmembrane region" description="Helical" evidence="1">
    <location>
        <begin position="288"/>
        <end position="304"/>
    </location>
</feature>
<dbReference type="HOGENOM" id="CLU_502190_0_0_3"/>
<feature type="transmembrane region" description="Helical" evidence="1">
    <location>
        <begin position="333"/>
        <end position="352"/>
    </location>
</feature>
<evidence type="ECO:0008006" key="4">
    <source>
        <dbReference type="Google" id="ProtNLM"/>
    </source>
</evidence>
<evidence type="ECO:0000313" key="2">
    <source>
        <dbReference type="EMBL" id="EDX74337.1"/>
    </source>
</evidence>
<dbReference type="STRING" id="118168.MC7420_3861"/>